<evidence type="ECO:0000259" key="1">
    <source>
        <dbReference type="Pfam" id="PF00483"/>
    </source>
</evidence>
<dbReference type="Pfam" id="PF00483">
    <property type="entry name" value="NTP_transferase"/>
    <property type="match status" value="1"/>
</dbReference>
<dbReference type="InterPro" id="IPR054790">
    <property type="entry name" value="MurU"/>
</dbReference>
<dbReference type="CDD" id="cd06422">
    <property type="entry name" value="NTP_transferase_like_1"/>
    <property type="match status" value="1"/>
</dbReference>
<gene>
    <name evidence="2" type="ORF">C7446_0581</name>
</gene>
<dbReference type="InterPro" id="IPR050486">
    <property type="entry name" value="Mannose-1P_guanyltransferase"/>
</dbReference>
<dbReference type="NCBIfam" id="NF045761">
    <property type="entry name" value="NAMPUrTaseMurU"/>
    <property type="match status" value="1"/>
</dbReference>
<dbReference type="Proteomes" id="UP000281975">
    <property type="component" value="Unassembled WGS sequence"/>
</dbReference>
<organism evidence="2 3">
    <name type="scientific">Kushneria sinocarnis</name>
    <dbReference type="NCBI Taxonomy" id="595502"/>
    <lineage>
        <taxon>Bacteria</taxon>
        <taxon>Pseudomonadati</taxon>
        <taxon>Pseudomonadota</taxon>
        <taxon>Gammaproteobacteria</taxon>
        <taxon>Oceanospirillales</taxon>
        <taxon>Halomonadaceae</taxon>
        <taxon>Kushneria</taxon>
    </lineage>
</organism>
<keyword evidence="3" id="KW-1185">Reference proteome</keyword>
<proteinExistence type="predicted"/>
<dbReference type="Gene3D" id="3.90.550.10">
    <property type="entry name" value="Spore Coat Polysaccharide Biosynthesis Protein SpsA, Chain A"/>
    <property type="match status" value="1"/>
</dbReference>
<dbReference type="SUPFAM" id="SSF53448">
    <property type="entry name" value="Nucleotide-diphospho-sugar transferases"/>
    <property type="match status" value="1"/>
</dbReference>
<name>A0A420WZ92_9GAMM</name>
<dbReference type="PANTHER" id="PTHR22572">
    <property type="entry name" value="SUGAR-1-PHOSPHATE GUANYL TRANSFERASE"/>
    <property type="match status" value="1"/>
</dbReference>
<dbReference type="AlphaFoldDB" id="A0A420WZ92"/>
<dbReference type="GO" id="GO:0016779">
    <property type="term" value="F:nucleotidyltransferase activity"/>
    <property type="evidence" value="ECO:0007669"/>
    <property type="project" value="UniProtKB-KW"/>
</dbReference>
<sequence>MKAMILAAGFGRRMRPLTEHTPKPLLEAGGRPLIVHHLERLRRAGIREVVINVSHLAERLIEALGDGRHYDISIRWSREDTPLETAGGIRHALPLLDEAPFLLINGDVWCDLDPGRLALAPNDLAQLVMVDNPPQHSGGDFHLDDADRLHPRGEPKLTYAGIALLHPELIAGVPEGEATRLAPLLIEAMQHDRVGGYHYHGDWDDIGTPERLAALDARLPHP</sequence>
<dbReference type="InterPro" id="IPR005835">
    <property type="entry name" value="NTP_transferase_dom"/>
</dbReference>
<keyword evidence="2" id="KW-0548">Nucleotidyltransferase</keyword>
<protein>
    <submittedName>
        <fullName evidence="2">MurNAc alpha-1-phosphate uridylyltransferase</fullName>
    </submittedName>
</protein>
<comment type="caution">
    <text evidence="2">The sequence shown here is derived from an EMBL/GenBank/DDBJ whole genome shotgun (WGS) entry which is preliminary data.</text>
</comment>
<dbReference type="EMBL" id="RBIN01000002">
    <property type="protein sequence ID" value="RKR06600.1"/>
    <property type="molecule type" value="Genomic_DNA"/>
</dbReference>
<evidence type="ECO:0000313" key="2">
    <source>
        <dbReference type="EMBL" id="RKR06600.1"/>
    </source>
</evidence>
<dbReference type="OrthoDB" id="9788272at2"/>
<keyword evidence="2" id="KW-0808">Transferase</keyword>
<dbReference type="RefSeq" id="WP_121171143.1">
    <property type="nucleotide sequence ID" value="NZ_RBIN01000002.1"/>
</dbReference>
<feature type="domain" description="Nucleotidyl transferase" evidence="1">
    <location>
        <begin position="2"/>
        <end position="117"/>
    </location>
</feature>
<dbReference type="InterPro" id="IPR029044">
    <property type="entry name" value="Nucleotide-diphossugar_trans"/>
</dbReference>
<accession>A0A420WZ92</accession>
<evidence type="ECO:0000313" key="3">
    <source>
        <dbReference type="Proteomes" id="UP000281975"/>
    </source>
</evidence>
<reference evidence="2 3" key="1">
    <citation type="submission" date="2018-10" db="EMBL/GenBank/DDBJ databases">
        <title>Genomic Encyclopedia of Type Strains, Phase IV (KMG-IV): sequencing the most valuable type-strain genomes for metagenomic binning, comparative biology and taxonomic classification.</title>
        <authorList>
            <person name="Goeker M."/>
        </authorList>
    </citation>
    <scope>NUCLEOTIDE SEQUENCE [LARGE SCALE GENOMIC DNA]</scope>
    <source>
        <strain evidence="2 3">DSM 23229</strain>
    </source>
</reference>